<organism evidence="7 8">
    <name type="scientific">Nelumbo nucifera</name>
    <name type="common">Sacred lotus</name>
    <dbReference type="NCBI Taxonomy" id="4432"/>
    <lineage>
        <taxon>Eukaryota</taxon>
        <taxon>Viridiplantae</taxon>
        <taxon>Streptophyta</taxon>
        <taxon>Embryophyta</taxon>
        <taxon>Tracheophyta</taxon>
        <taxon>Spermatophyta</taxon>
        <taxon>Magnoliopsida</taxon>
        <taxon>Proteales</taxon>
        <taxon>Nelumbonaceae</taxon>
        <taxon>Nelumbo</taxon>
    </lineage>
</organism>
<evidence type="ECO:0000313" key="7">
    <source>
        <dbReference type="EMBL" id="DAD49213.1"/>
    </source>
</evidence>
<keyword evidence="2" id="KW-0813">Transport</keyword>
<proteinExistence type="predicted"/>
<evidence type="ECO:0000313" key="8">
    <source>
        <dbReference type="Proteomes" id="UP000607653"/>
    </source>
</evidence>
<dbReference type="Proteomes" id="UP000607653">
    <property type="component" value="Unassembled WGS sequence"/>
</dbReference>
<accession>A0A822ZW30</accession>
<keyword evidence="4" id="KW-0406">Ion transport</keyword>
<comment type="subcellular location">
    <subcellularLocation>
        <location evidence="1">Membrane</location>
    </subcellularLocation>
</comment>
<evidence type="ECO:0000256" key="1">
    <source>
        <dbReference type="ARBA" id="ARBA00004370"/>
    </source>
</evidence>
<keyword evidence="5" id="KW-0472">Membrane</keyword>
<keyword evidence="8" id="KW-1185">Reference proteome</keyword>
<dbReference type="PANTHER" id="PTHR11910">
    <property type="entry name" value="ATP SYNTHASE DELTA CHAIN"/>
    <property type="match status" value="1"/>
</dbReference>
<keyword evidence="3" id="KW-0375">Hydrogen ion transport</keyword>
<gene>
    <name evidence="7" type="ORF">HUJ06_019150</name>
</gene>
<dbReference type="AlphaFoldDB" id="A0A822ZW30"/>
<evidence type="ECO:0000256" key="3">
    <source>
        <dbReference type="ARBA" id="ARBA00022781"/>
    </source>
</evidence>
<evidence type="ECO:0000256" key="6">
    <source>
        <dbReference type="ARBA" id="ARBA00023310"/>
    </source>
</evidence>
<evidence type="ECO:0000256" key="2">
    <source>
        <dbReference type="ARBA" id="ARBA00022448"/>
    </source>
</evidence>
<dbReference type="Pfam" id="PF00213">
    <property type="entry name" value="OSCP"/>
    <property type="match status" value="1"/>
</dbReference>
<dbReference type="GO" id="GO:0016020">
    <property type="term" value="C:membrane"/>
    <property type="evidence" value="ECO:0007669"/>
    <property type="project" value="UniProtKB-SubCell"/>
</dbReference>
<evidence type="ECO:0000256" key="4">
    <source>
        <dbReference type="ARBA" id="ARBA00023065"/>
    </source>
</evidence>
<dbReference type="GO" id="GO:0046933">
    <property type="term" value="F:proton-transporting ATP synthase activity, rotational mechanism"/>
    <property type="evidence" value="ECO:0007669"/>
    <property type="project" value="InterPro"/>
</dbReference>
<protein>
    <submittedName>
        <fullName evidence="7">Uncharacterized protein</fullName>
    </submittedName>
</protein>
<sequence length="81" mass="9208">MKRIGLVKDIVKEFELFYNKLTNTELAIMISVVLLESQHLAQIAKGVQRLMGAKNVRIKTVLDPSFVAGCLFKLRASRFRT</sequence>
<dbReference type="PRINTS" id="PR00125">
    <property type="entry name" value="ATPASEDELTA"/>
</dbReference>
<dbReference type="EMBL" id="DUZY01000008">
    <property type="protein sequence ID" value="DAD49213.1"/>
    <property type="molecule type" value="Genomic_DNA"/>
</dbReference>
<evidence type="ECO:0000256" key="5">
    <source>
        <dbReference type="ARBA" id="ARBA00023136"/>
    </source>
</evidence>
<reference evidence="7 8" key="1">
    <citation type="journal article" date="2020" name="Mol. Biol. Evol.">
        <title>Distinct Expression and Methylation Patterns for Genes with Different Fates following a Single Whole-Genome Duplication in Flowering Plants.</title>
        <authorList>
            <person name="Shi T."/>
            <person name="Rahmani R.S."/>
            <person name="Gugger P.F."/>
            <person name="Wang M."/>
            <person name="Li H."/>
            <person name="Zhang Y."/>
            <person name="Li Z."/>
            <person name="Wang Q."/>
            <person name="Van de Peer Y."/>
            <person name="Marchal K."/>
            <person name="Chen J."/>
        </authorList>
    </citation>
    <scope>NUCLEOTIDE SEQUENCE [LARGE SCALE GENOMIC DNA]</scope>
    <source>
        <tissue evidence="7">Leaf</tissue>
    </source>
</reference>
<dbReference type="InterPro" id="IPR000711">
    <property type="entry name" value="ATPase_OSCP/dsu"/>
</dbReference>
<name>A0A822ZW30_NELNU</name>
<comment type="caution">
    <text evidence="7">The sequence shown here is derived from an EMBL/GenBank/DDBJ whole genome shotgun (WGS) entry which is preliminary data.</text>
</comment>
<keyword evidence="6" id="KW-0066">ATP synthesis</keyword>